<evidence type="ECO:0008006" key="8">
    <source>
        <dbReference type="Google" id="ProtNLM"/>
    </source>
</evidence>
<keyword evidence="7" id="KW-1185">Reference proteome</keyword>
<dbReference type="SMART" id="SM00240">
    <property type="entry name" value="FHA"/>
    <property type="match status" value="1"/>
</dbReference>
<evidence type="ECO:0000256" key="1">
    <source>
        <dbReference type="ARBA" id="ARBA00022723"/>
    </source>
</evidence>
<proteinExistence type="predicted"/>
<accession>A0A1R2AM31</accession>
<sequence>MSDQYISIKASTWHRESHGLYDYESSNISKRKLKITSESIIVQTSDKVLSIQKSAHYEQSSDTKFLLSLSKSDSNYIIEPNKSIFQEKGFNYETPWLVLKNLKGTSGYILSEGDVIRLGKVELKIKEIKGSRKNKTQKNIIKSRDIFLGGIGGHTKILNNSQLPLDIKVLHEDNDEAFQCRICLNDDNSIENPLIAPCKCTGSMGLIHLECLQRWLSSKVATRETNNSLSYSWKSLECELCKFKYPDRIQIKEKIVDLLFIKKPENNFIVLESVGPALGGQSNMSKTVNVISFQDRNIIRLGRGHDSDIRLPDISVSRDHANIKFTNAGLFLDDISSKFGTLVKIKKPILLTPNSKFSIQCGRSLLEINIKKPFNFFACLGVCNKHKNSEDISRPIRDVTEENISQNLDHSS</sequence>
<dbReference type="GO" id="GO:0008270">
    <property type="term" value="F:zinc ion binding"/>
    <property type="evidence" value="ECO:0007669"/>
    <property type="project" value="UniProtKB-KW"/>
</dbReference>
<dbReference type="AlphaFoldDB" id="A0A1R2AM31"/>
<evidence type="ECO:0000313" key="7">
    <source>
        <dbReference type="Proteomes" id="UP000187209"/>
    </source>
</evidence>
<dbReference type="Proteomes" id="UP000187209">
    <property type="component" value="Unassembled WGS sequence"/>
</dbReference>
<keyword evidence="2" id="KW-0863">Zinc-finger</keyword>
<evidence type="ECO:0000256" key="3">
    <source>
        <dbReference type="ARBA" id="ARBA00022833"/>
    </source>
</evidence>
<dbReference type="SMART" id="SM00744">
    <property type="entry name" value="RINGv"/>
    <property type="match status" value="1"/>
</dbReference>
<evidence type="ECO:0000256" key="2">
    <source>
        <dbReference type="ARBA" id="ARBA00022771"/>
    </source>
</evidence>
<dbReference type="OrthoDB" id="264354at2759"/>
<dbReference type="Pfam" id="PF12906">
    <property type="entry name" value="RINGv"/>
    <property type="match status" value="1"/>
</dbReference>
<name>A0A1R2AM31_9CILI</name>
<dbReference type="SUPFAM" id="SSF49879">
    <property type="entry name" value="SMAD/FHA domain"/>
    <property type="match status" value="1"/>
</dbReference>
<dbReference type="Pfam" id="PF00498">
    <property type="entry name" value="FHA"/>
    <property type="match status" value="1"/>
</dbReference>
<comment type="caution">
    <text evidence="6">The sequence shown here is derived from an EMBL/GenBank/DDBJ whole genome shotgun (WGS) entry which is preliminary data.</text>
</comment>
<dbReference type="InterPro" id="IPR008984">
    <property type="entry name" value="SMAD_FHA_dom_sf"/>
</dbReference>
<dbReference type="Gene3D" id="3.30.40.10">
    <property type="entry name" value="Zinc/RING finger domain, C3HC4 (zinc finger)"/>
    <property type="match status" value="1"/>
</dbReference>
<protein>
    <recommendedName>
        <fullName evidence="8">RING-CH-type domain-containing protein</fullName>
    </recommendedName>
</protein>
<dbReference type="CDD" id="cd16495">
    <property type="entry name" value="RING_CH-C4HC3_MARCH"/>
    <property type="match status" value="1"/>
</dbReference>
<keyword evidence="3" id="KW-0862">Zinc</keyword>
<evidence type="ECO:0000259" key="5">
    <source>
        <dbReference type="PROSITE" id="PS51292"/>
    </source>
</evidence>
<dbReference type="PANTHER" id="PTHR46210">
    <property type="entry name" value="FHA DOMAIN-CONTAINING PROTEIN"/>
    <property type="match status" value="1"/>
</dbReference>
<dbReference type="PROSITE" id="PS51292">
    <property type="entry name" value="ZF_RING_CH"/>
    <property type="match status" value="1"/>
</dbReference>
<dbReference type="SUPFAM" id="SSF57850">
    <property type="entry name" value="RING/U-box"/>
    <property type="match status" value="1"/>
</dbReference>
<dbReference type="InterPro" id="IPR000253">
    <property type="entry name" value="FHA_dom"/>
</dbReference>
<feature type="domain" description="RING-CH-type" evidence="5">
    <location>
        <begin position="172"/>
        <end position="248"/>
    </location>
</feature>
<evidence type="ECO:0000313" key="6">
    <source>
        <dbReference type="EMBL" id="OMJ65559.1"/>
    </source>
</evidence>
<dbReference type="EMBL" id="MPUH01002061">
    <property type="protein sequence ID" value="OMJ65559.1"/>
    <property type="molecule type" value="Genomic_DNA"/>
</dbReference>
<dbReference type="InterPro" id="IPR011016">
    <property type="entry name" value="Znf_RING-CH"/>
</dbReference>
<gene>
    <name evidence="6" type="ORF">SteCoe_37992</name>
</gene>
<feature type="domain" description="FHA" evidence="4">
    <location>
        <begin position="299"/>
        <end position="348"/>
    </location>
</feature>
<evidence type="ECO:0000259" key="4">
    <source>
        <dbReference type="PROSITE" id="PS50006"/>
    </source>
</evidence>
<organism evidence="6 7">
    <name type="scientific">Stentor coeruleus</name>
    <dbReference type="NCBI Taxonomy" id="5963"/>
    <lineage>
        <taxon>Eukaryota</taxon>
        <taxon>Sar</taxon>
        <taxon>Alveolata</taxon>
        <taxon>Ciliophora</taxon>
        <taxon>Postciliodesmatophora</taxon>
        <taxon>Heterotrichea</taxon>
        <taxon>Heterotrichida</taxon>
        <taxon>Stentoridae</taxon>
        <taxon>Stentor</taxon>
    </lineage>
</organism>
<dbReference type="Gene3D" id="2.60.200.20">
    <property type="match status" value="1"/>
</dbReference>
<dbReference type="InterPro" id="IPR013083">
    <property type="entry name" value="Znf_RING/FYVE/PHD"/>
</dbReference>
<dbReference type="PROSITE" id="PS50006">
    <property type="entry name" value="FHA_DOMAIN"/>
    <property type="match status" value="1"/>
</dbReference>
<dbReference type="CDD" id="cd00060">
    <property type="entry name" value="FHA"/>
    <property type="match status" value="1"/>
</dbReference>
<keyword evidence="1" id="KW-0479">Metal-binding</keyword>
<dbReference type="PANTHER" id="PTHR46210:SF1">
    <property type="entry name" value="FHA DOMAIN-CONTAINING PROTEIN"/>
    <property type="match status" value="1"/>
</dbReference>
<reference evidence="6 7" key="1">
    <citation type="submission" date="2016-11" db="EMBL/GenBank/DDBJ databases">
        <title>The macronuclear genome of Stentor coeruleus: a giant cell with tiny introns.</title>
        <authorList>
            <person name="Slabodnick M."/>
            <person name="Ruby J.G."/>
            <person name="Reiff S.B."/>
            <person name="Swart E.C."/>
            <person name="Gosai S."/>
            <person name="Prabakaran S."/>
            <person name="Witkowska E."/>
            <person name="Larue G.E."/>
            <person name="Fisher S."/>
            <person name="Freeman R.M."/>
            <person name="Gunawardena J."/>
            <person name="Chu W."/>
            <person name="Stover N.A."/>
            <person name="Gregory B.D."/>
            <person name="Nowacki M."/>
            <person name="Derisi J."/>
            <person name="Roy S.W."/>
            <person name="Marshall W.F."/>
            <person name="Sood P."/>
        </authorList>
    </citation>
    <scope>NUCLEOTIDE SEQUENCE [LARGE SCALE GENOMIC DNA]</scope>
    <source>
        <strain evidence="6">WM001</strain>
    </source>
</reference>